<dbReference type="Gene3D" id="3.40.50.300">
    <property type="entry name" value="P-loop containing nucleotide triphosphate hydrolases"/>
    <property type="match status" value="1"/>
</dbReference>
<dbReference type="InterPro" id="IPR003593">
    <property type="entry name" value="AAA+_ATPase"/>
</dbReference>
<accession>A0A3M2JFC3</accession>
<dbReference type="RefSeq" id="WP_122149141.1">
    <property type="nucleotide sequence ID" value="NZ_RFFI01000042.1"/>
</dbReference>
<gene>
    <name evidence="6" type="ORF">EBM89_09195</name>
</gene>
<dbReference type="OrthoDB" id="9804819at2"/>
<evidence type="ECO:0000313" key="6">
    <source>
        <dbReference type="EMBL" id="RMI09685.1"/>
    </source>
</evidence>
<dbReference type="SUPFAM" id="SSF52540">
    <property type="entry name" value="P-loop containing nucleoside triphosphate hydrolases"/>
    <property type="match status" value="1"/>
</dbReference>
<dbReference type="AlphaFoldDB" id="A0A3M2JFC3"/>
<comment type="similarity">
    <text evidence="1">Belongs to the ABC transporter superfamily.</text>
</comment>
<evidence type="ECO:0000256" key="1">
    <source>
        <dbReference type="ARBA" id="ARBA00005417"/>
    </source>
</evidence>
<reference evidence="6 7" key="1">
    <citation type="submission" date="2018-10" db="EMBL/GenBank/DDBJ databases">
        <title>Isolation, diversity and antifungal activity of actinobacteria from wheat.</title>
        <authorList>
            <person name="Han C."/>
        </authorList>
    </citation>
    <scope>NUCLEOTIDE SEQUENCE [LARGE SCALE GENOMIC DNA]</scope>
    <source>
        <strain evidence="6 7">NEAU-YY56</strain>
    </source>
</reference>
<dbReference type="GO" id="GO:0005524">
    <property type="term" value="F:ATP binding"/>
    <property type="evidence" value="ECO:0007669"/>
    <property type="project" value="UniProtKB-KW"/>
</dbReference>
<organism evidence="6 7">
    <name type="scientific">Cellulomonas triticagri</name>
    <dbReference type="NCBI Taxonomy" id="2483352"/>
    <lineage>
        <taxon>Bacteria</taxon>
        <taxon>Bacillati</taxon>
        <taxon>Actinomycetota</taxon>
        <taxon>Actinomycetes</taxon>
        <taxon>Micrococcales</taxon>
        <taxon>Cellulomonadaceae</taxon>
        <taxon>Cellulomonas</taxon>
    </lineage>
</organism>
<comment type="caution">
    <text evidence="6">The sequence shown here is derived from an EMBL/GenBank/DDBJ whole genome shotgun (WGS) entry which is preliminary data.</text>
</comment>
<dbReference type="Proteomes" id="UP000269289">
    <property type="component" value="Unassembled WGS sequence"/>
</dbReference>
<dbReference type="GO" id="GO:0016887">
    <property type="term" value="F:ATP hydrolysis activity"/>
    <property type="evidence" value="ECO:0007669"/>
    <property type="project" value="InterPro"/>
</dbReference>
<evidence type="ECO:0000256" key="2">
    <source>
        <dbReference type="ARBA" id="ARBA00022448"/>
    </source>
</evidence>
<dbReference type="InterPro" id="IPR027417">
    <property type="entry name" value="P-loop_NTPase"/>
</dbReference>
<dbReference type="Pfam" id="PF00005">
    <property type="entry name" value="ABC_tran"/>
    <property type="match status" value="1"/>
</dbReference>
<proteinExistence type="inferred from homology"/>
<protein>
    <submittedName>
        <fullName evidence="6">ABC transporter ATP-binding protein</fullName>
    </submittedName>
</protein>
<keyword evidence="4 6" id="KW-0067">ATP-binding</keyword>
<dbReference type="EMBL" id="RFFI01000042">
    <property type="protein sequence ID" value="RMI09685.1"/>
    <property type="molecule type" value="Genomic_DNA"/>
</dbReference>
<evidence type="ECO:0000313" key="7">
    <source>
        <dbReference type="Proteomes" id="UP000269289"/>
    </source>
</evidence>
<evidence type="ECO:0000259" key="5">
    <source>
        <dbReference type="PROSITE" id="PS50893"/>
    </source>
</evidence>
<evidence type="ECO:0000256" key="4">
    <source>
        <dbReference type="ARBA" id="ARBA00022840"/>
    </source>
</evidence>
<dbReference type="PROSITE" id="PS50893">
    <property type="entry name" value="ABC_TRANSPORTER_2"/>
    <property type="match status" value="1"/>
</dbReference>
<evidence type="ECO:0000256" key="3">
    <source>
        <dbReference type="ARBA" id="ARBA00022741"/>
    </source>
</evidence>
<keyword evidence="2" id="KW-0813">Transport</keyword>
<dbReference type="PANTHER" id="PTHR43335">
    <property type="entry name" value="ABC TRANSPORTER, ATP-BINDING PROTEIN"/>
    <property type="match status" value="1"/>
</dbReference>
<name>A0A3M2JFC3_9CELL</name>
<dbReference type="PANTHER" id="PTHR43335:SF4">
    <property type="entry name" value="ABC TRANSPORTER, ATP-BINDING PROTEIN"/>
    <property type="match status" value="1"/>
</dbReference>
<sequence length="314" mass="32867">MTRPALHARGLRRAFGDRIAVDDVSVRIDPGEIVCVLGPNGAGKTTTVRMCATLLTPTAGSVEVDGVDAVADPRAARRRTGLVLGGDAGFYSRASARKNLLFFADVAGVPRSERHGRVTSALEAVSLLDRADDPVRAYSRGMRQRLHLARGLLGRPRLLLLDEPTSGLDPQVAAETRTLVRALADSGAGVLLTSHHMAEVEQLADRIHVVVGGREVAHGSVAEISSASGVGSVTTFTTALGATTLAAAVDGLAGPLDVTDEAGRWRVRIPWRGAAREDLVRQWCLAAGGGVPVDLVTRPATLEESYLALVGASA</sequence>
<dbReference type="InterPro" id="IPR003439">
    <property type="entry name" value="ABC_transporter-like_ATP-bd"/>
</dbReference>
<feature type="domain" description="ABC transporter" evidence="5">
    <location>
        <begin position="6"/>
        <end position="237"/>
    </location>
</feature>
<keyword evidence="3" id="KW-0547">Nucleotide-binding</keyword>
<keyword evidence="7" id="KW-1185">Reference proteome</keyword>
<dbReference type="SMART" id="SM00382">
    <property type="entry name" value="AAA"/>
    <property type="match status" value="1"/>
</dbReference>